<accession>A0A288QBI0</accession>
<proteinExistence type="predicted"/>
<comment type="caution">
    <text evidence="1">The sequence shown here is derived from an EMBL/GenBank/DDBJ whole genome shotgun (WGS) entry which is preliminary data.</text>
</comment>
<gene>
    <name evidence="1" type="ORF">DFP99_0580</name>
</gene>
<name>A0A288QBI0_9LACO</name>
<dbReference type="GO" id="GO:0003677">
    <property type="term" value="F:DNA binding"/>
    <property type="evidence" value="ECO:0007669"/>
    <property type="project" value="InterPro"/>
</dbReference>
<dbReference type="EMBL" id="QRAS01000001">
    <property type="protein sequence ID" value="RDL12148.1"/>
    <property type="molecule type" value="Genomic_DNA"/>
</dbReference>
<dbReference type="Proteomes" id="UP000254912">
    <property type="component" value="Unassembled WGS sequence"/>
</dbReference>
<dbReference type="Pfam" id="PF03837">
    <property type="entry name" value="RecT"/>
    <property type="match status" value="1"/>
</dbReference>
<keyword evidence="2" id="KW-1185">Reference proteome</keyword>
<dbReference type="GO" id="GO:0006259">
    <property type="term" value="P:DNA metabolic process"/>
    <property type="evidence" value="ECO:0007669"/>
    <property type="project" value="InterPro"/>
</dbReference>
<evidence type="ECO:0000313" key="1">
    <source>
        <dbReference type="EMBL" id="RDL12148.1"/>
    </source>
</evidence>
<dbReference type="InterPro" id="IPR018330">
    <property type="entry name" value="RecT_fam"/>
</dbReference>
<organism evidence="1 2">
    <name type="scientific">Weissella soli</name>
    <dbReference type="NCBI Taxonomy" id="155866"/>
    <lineage>
        <taxon>Bacteria</taxon>
        <taxon>Bacillati</taxon>
        <taxon>Bacillota</taxon>
        <taxon>Bacilli</taxon>
        <taxon>Lactobacillales</taxon>
        <taxon>Lactobacillaceae</taxon>
        <taxon>Weissella</taxon>
    </lineage>
</organism>
<dbReference type="GeneID" id="94546147"/>
<protein>
    <submittedName>
        <fullName evidence="1">Recombination protein RecT</fullName>
    </submittedName>
</protein>
<dbReference type="KEGG" id="wso:WSWS_00951"/>
<dbReference type="InterPro" id="IPR004590">
    <property type="entry name" value="ssDNA_annealing_RecT"/>
</dbReference>
<reference evidence="1 2" key="1">
    <citation type="submission" date="2018-07" db="EMBL/GenBank/DDBJ databases">
        <title>Genomic Encyclopedia of Type Strains, Phase III (KMG-III): the genomes of soil and plant-associated and newly described type strains.</title>
        <authorList>
            <person name="Whitman W."/>
        </authorList>
    </citation>
    <scope>NUCLEOTIDE SEQUENCE [LARGE SCALE GENOMIC DNA]</scope>
    <source>
        <strain evidence="1 2">CECT 7031</strain>
    </source>
</reference>
<dbReference type="AlphaFoldDB" id="A0A288QBI0"/>
<dbReference type="NCBIfam" id="TIGR00616">
    <property type="entry name" value="rect"/>
    <property type="match status" value="1"/>
</dbReference>
<dbReference type="RefSeq" id="WP_114981118.1">
    <property type="nucleotide sequence ID" value="NZ_BJYO01000002.1"/>
</dbReference>
<evidence type="ECO:0000313" key="2">
    <source>
        <dbReference type="Proteomes" id="UP000254912"/>
    </source>
</evidence>
<sequence length="274" mass="30116">MAKNQLIAQLKSDEVVAQFEATAGQHAKAFAGEVAISIMGNPALEKATLSSIIVEATKASALGLSLLPSMGEAYLVPYKGAAQFQLGYKGLIQLAMRSGQMKAFGAVPVYEGENPKWDKYTQELIHEGEETGQVVGYYAFFELVTGFRKAEYWSKKRVEDHKNKFSKSKSGPWSTDFEAMALKTVLKSILQYAPKSTEMARAIAEDTEVEYTQAIDITPFDTEQGTKQLLNDKHTEMPQLSNQAQASNEDVFASQAVDPTQELTNLADEFFGGM</sequence>